<dbReference type="GeneTree" id="ENSGT00390000016016"/>
<evidence type="ECO:0000313" key="13">
    <source>
        <dbReference type="Proteomes" id="UP000001038"/>
    </source>
</evidence>
<dbReference type="Pfam" id="PF04265">
    <property type="entry name" value="TPK_B1_binding"/>
    <property type="match status" value="1"/>
</dbReference>
<dbReference type="Ensembl" id="ENSORLT00000008888.2">
    <property type="protein sequence ID" value="ENSORLP00000008887.2"/>
    <property type="gene ID" value="ENSORLG00000027264.1"/>
</dbReference>
<dbReference type="SUPFAM" id="SSF63862">
    <property type="entry name" value="Thiamin pyrophosphokinase, substrate-binding domain"/>
    <property type="match status" value="1"/>
</dbReference>
<keyword evidence="5" id="KW-0547">Nucleotide-binding</keyword>
<dbReference type="Gene3D" id="3.40.50.10240">
    <property type="entry name" value="Thiamin pyrophosphokinase, catalytic domain"/>
    <property type="match status" value="2"/>
</dbReference>
<dbReference type="InterPro" id="IPR036371">
    <property type="entry name" value="TPK_B1-bd_sf"/>
</dbReference>
<dbReference type="AlphaFoldDB" id="H2LS28"/>
<reference evidence="12" key="2">
    <citation type="submission" date="2025-08" db="UniProtKB">
        <authorList>
            <consortium name="Ensembl"/>
        </authorList>
    </citation>
    <scope>IDENTIFICATION</scope>
    <source>
        <strain evidence="12">Hd-rR</strain>
    </source>
</reference>
<gene>
    <name evidence="12" type="primary">tpk1</name>
</gene>
<protein>
    <recommendedName>
        <fullName evidence="10">Thiamine pyrophosphokinase 1</fullName>
    </recommendedName>
</protein>
<dbReference type="SMART" id="SM00983">
    <property type="entry name" value="TPK_B1_binding"/>
    <property type="match status" value="1"/>
</dbReference>
<keyword evidence="6" id="KW-0418">Kinase</keyword>
<accession>H2LS28</accession>
<proteinExistence type="inferred from homology"/>
<evidence type="ECO:0000256" key="2">
    <source>
        <dbReference type="ARBA" id="ARBA00006785"/>
    </source>
</evidence>
<dbReference type="InterPro" id="IPR036759">
    <property type="entry name" value="TPK_catalytic_sf"/>
</dbReference>
<dbReference type="GO" id="GO:0016301">
    <property type="term" value="F:kinase activity"/>
    <property type="evidence" value="ECO:0007669"/>
    <property type="project" value="UniProtKB-KW"/>
</dbReference>
<comment type="similarity">
    <text evidence="2">Belongs to the thiamine pyrophosphokinase family.</text>
</comment>
<dbReference type="HOGENOM" id="CLU_044237_3_0_1"/>
<dbReference type="PANTHER" id="PTHR13622">
    <property type="entry name" value="THIAMIN PYROPHOSPHOKINASE"/>
    <property type="match status" value="1"/>
</dbReference>
<dbReference type="FunFam" id="2.60.120.320:FF:000002">
    <property type="entry name" value="Thiamine pyrophosphokinase"/>
    <property type="match status" value="1"/>
</dbReference>
<dbReference type="GO" id="GO:0009229">
    <property type="term" value="P:thiamine diphosphate biosynthetic process"/>
    <property type="evidence" value="ECO:0007669"/>
    <property type="project" value="InterPro"/>
</dbReference>
<evidence type="ECO:0000256" key="10">
    <source>
        <dbReference type="ARBA" id="ARBA00074758"/>
    </source>
</evidence>
<evidence type="ECO:0000313" key="12">
    <source>
        <dbReference type="Ensembl" id="ENSORLP00000008887.2"/>
    </source>
</evidence>
<evidence type="ECO:0000256" key="7">
    <source>
        <dbReference type="ARBA" id="ARBA00022840"/>
    </source>
</evidence>
<keyword evidence="7" id="KW-0067">ATP-binding</keyword>
<evidence type="ECO:0000256" key="9">
    <source>
        <dbReference type="ARBA" id="ARBA00055888"/>
    </source>
</evidence>
<dbReference type="GO" id="GO:0005524">
    <property type="term" value="F:ATP binding"/>
    <property type="evidence" value="ECO:0007669"/>
    <property type="project" value="UniProtKB-KW"/>
</dbReference>
<sequence>FVMDKEWVPLDCLLPSGTQKICLIILNQPLDKNYLHILWSKGIHLPCVTIYIFSMTLFLFALFLIDDLSNVGVLMFSLPVSLSSALLKACADGAANHLYEVTAGCHDSFLPDYISGDFDSITAEVKAFYADKGCPLIETADQDLTDFTKCLAVMLEKIKDQQLQQGSHRLAVNTGLEGDWCGLIPVGGPCQTVTTGLKWNLNNQILKFGTLVSTSNSFEPTAPGKRRNLVTVTTDQPLLWTMAIQKKGE</sequence>
<evidence type="ECO:0000259" key="11">
    <source>
        <dbReference type="SMART" id="SM00983"/>
    </source>
</evidence>
<reference evidence="12 13" key="1">
    <citation type="journal article" date="2007" name="Nature">
        <title>The medaka draft genome and insights into vertebrate genome evolution.</title>
        <authorList>
            <person name="Kasahara M."/>
            <person name="Naruse K."/>
            <person name="Sasaki S."/>
            <person name="Nakatani Y."/>
            <person name="Qu W."/>
            <person name="Ahsan B."/>
            <person name="Yamada T."/>
            <person name="Nagayasu Y."/>
            <person name="Doi K."/>
            <person name="Kasai Y."/>
            <person name="Jindo T."/>
            <person name="Kobayashi D."/>
            <person name="Shimada A."/>
            <person name="Toyoda A."/>
            <person name="Kuroki Y."/>
            <person name="Fujiyama A."/>
            <person name="Sasaki T."/>
            <person name="Shimizu A."/>
            <person name="Asakawa S."/>
            <person name="Shimizu N."/>
            <person name="Hashimoto S."/>
            <person name="Yang J."/>
            <person name="Lee Y."/>
            <person name="Matsushima K."/>
            <person name="Sugano S."/>
            <person name="Sakaizumi M."/>
            <person name="Narita T."/>
            <person name="Ohishi K."/>
            <person name="Haga S."/>
            <person name="Ohta F."/>
            <person name="Nomoto H."/>
            <person name="Nogata K."/>
            <person name="Morishita T."/>
            <person name="Endo T."/>
            <person name="Shin-I T."/>
            <person name="Takeda H."/>
            <person name="Morishita S."/>
            <person name="Kohara Y."/>
        </authorList>
    </citation>
    <scope>NUCLEOTIDE SEQUENCE [LARGE SCALE GENOMIC DNA]</scope>
    <source>
        <strain evidence="12 13">Hd-rR</strain>
    </source>
</reference>
<reference evidence="12" key="3">
    <citation type="submission" date="2025-09" db="UniProtKB">
        <authorList>
            <consortium name="Ensembl"/>
        </authorList>
    </citation>
    <scope>IDENTIFICATION</scope>
    <source>
        <strain evidence="12">Hd-rR</strain>
    </source>
</reference>
<dbReference type="GO" id="GO:0030975">
    <property type="term" value="F:thiamine binding"/>
    <property type="evidence" value="ECO:0007669"/>
    <property type="project" value="InterPro"/>
</dbReference>
<dbReference type="GO" id="GO:0006772">
    <property type="term" value="P:thiamine metabolic process"/>
    <property type="evidence" value="ECO:0007669"/>
    <property type="project" value="InterPro"/>
</dbReference>
<keyword evidence="4" id="KW-0808">Transferase</keyword>
<evidence type="ECO:0000256" key="3">
    <source>
        <dbReference type="ARBA" id="ARBA00011738"/>
    </source>
</evidence>
<evidence type="ECO:0000256" key="4">
    <source>
        <dbReference type="ARBA" id="ARBA00022679"/>
    </source>
</evidence>
<comment type="pathway">
    <text evidence="1">Cofactor biosynthesis; thiamine diphosphate biosynthesis; thiamine diphosphate from thiamine: step 1/1.</text>
</comment>
<evidence type="ECO:0000256" key="5">
    <source>
        <dbReference type="ARBA" id="ARBA00022741"/>
    </source>
</evidence>
<evidence type="ECO:0000256" key="6">
    <source>
        <dbReference type="ARBA" id="ARBA00022777"/>
    </source>
</evidence>
<dbReference type="Bgee" id="ENSORLG00000027264">
    <property type="expression patterns" value="Expressed in liver and 14 other cell types or tissues"/>
</dbReference>
<comment type="function">
    <text evidence="9">Catalyzes the phosphorylation of thiamine to thiamine pyrophosphate (TPP) utilizing UTP and therefore links the biosynthesis of TPP to pyrimidines metabolism. By producing thiamine pyrophosphate, a cofactor of the mitochondrial pyruvate dehydrogenase indirectly regulates pyruvate oxidation and lipogenesis. Although it can also catalyze thiamine phosphorylation using ATP and CTP in vitro, it does so with significantly lower efficiency and without physiological relevance evidence.</text>
</comment>
<comment type="subunit">
    <text evidence="3">Homodimer.</text>
</comment>
<dbReference type="InterPro" id="IPR006282">
    <property type="entry name" value="Thi_PPkinase"/>
</dbReference>
<dbReference type="Pfam" id="PF04263">
    <property type="entry name" value="TPK_catalytic"/>
    <property type="match status" value="1"/>
</dbReference>
<evidence type="ECO:0000256" key="1">
    <source>
        <dbReference type="ARBA" id="ARBA00005078"/>
    </source>
</evidence>
<dbReference type="CDD" id="cd07995">
    <property type="entry name" value="TPK"/>
    <property type="match status" value="1"/>
</dbReference>
<dbReference type="Proteomes" id="UP000001038">
    <property type="component" value="Chromosome 20"/>
</dbReference>
<comment type="catalytic activity">
    <reaction evidence="8">
        <text>thiamine + UTP = thiamine diphosphate + UMP + H(+)</text>
        <dbReference type="Rhea" id="RHEA:79423"/>
        <dbReference type="ChEBI" id="CHEBI:15378"/>
        <dbReference type="ChEBI" id="CHEBI:18385"/>
        <dbReference type="ChEBI" id="CHEBI:46398"/>
        <dbReference type="ChEBI" id="CHEBI:57865"/>
        <dbReference type="ChEBI" id="CHEBI:58937"/>
    </reaction>
    <physiologicalReaction direction="left-to-right" evidence="8">
        <dbReference type="Rhea" id="RHEA:79424"/>
    </physiologicalReaction>
</comment>
<organism evidence="12 13">
    <name type="scientific">Oryzias latipes</name>
    <name type="common">Japanese rice fish</name>
    <name type="synonym">Japanese killifish</name>
    <dbReference type="NCBI Taxonomy" id="8090"/>
    <lineage>
        <taxon>Eukaryota</taxon>
        <taxon>Metazoa</taxon>
        <taxon>Chordata</taxon>
        <taxon>Craniata</taxon>
        <taxon>Vertebrata</taxon>
        <taxon>Euteleostomi</taxon>
        <taxon>Actinopterygii</taxon>
        <taxon>Neopterygii</taxon>
        <taxon>Teleostei</taxon>
        <taxon>Neoteleostei</taxon>
        <taxon>Acanthomorphata</taxon>
        <taxon>Ovalentaria</taxon>
        <taxon>Atherinomorphae</taxon>
        <taxon>Beloniformes</taxon>
        <taxon>Adrianichthyidae</taxon>
        <taxon>Oryziinae</taxon>
        <taxon>Oryzias</taxon>
    </lineage>
</organism>
<name>H2LS28_ORYLA</name>
<dbReference type="GO" id="GO:0004788">
    <property type="term" value="F:thiamine diphosphokinase activity"/>
    <property type="evidence" value="ECO:0007669"/>
    <property type="project" value="InterPro"/>
</dbReference>
<dbReference type="InterPro" id="IPR007371">
    <property type="entry name" value="TPK_catalytic"/>
</dbReference>
<dbReference type="PANTHER" id="PTHR13622:SF8">
    <property type="entry name" value="THIAMIN PYROPHOSPHOKINASE 1"/>
    <property type="match status" value="1"/>
</dbReference>
<feature type="domain" description="Thiamin pyrophosphokinase thiamin-binding" evidence="11">
    <location>
        <begin position="166"/>
        <end position="238"/>
    </location>
</feature>
<keyword evidence="13" id="KW-1185">Reference proteome</keyword>
<evidence type="ECO:0000256" key="8">
    <source>
        <dbReference type="ARBA" id="ARBA00050898"/>
    </source>
</evidence>
<dbReference type="SUPFAM" id="SSF63999">
    <property type="entry name" value="Thiamin pyrophosphokinase, catalytic domain"/>
    <property type="match status" value="1"/>
</dbReference>
<dbReference type="InterPro" id="IPR007373">
    <property type="entry name" value="Thiamin_PyroPKinase_B1-bd"/>
</dbReference>
<dbReference type="eggNOG" id="KOG3153">
    <property type="taxonomic scope" value="Eukaryota"/>
</dbReference>